<dbReference type="PANTHER" id="PTHR34386">
    <property type="entry name" value="GLUTAREDOXIN"/>
    <property type="match status" value="1"/>
</dbReference>
<dbReference type="SUPFAM" id="SSF52833">
    <property type="entry name" value="Thioredoxin-like"/>
    <property type="match status" value="1"/>
</dbReference>
<dbReference type="InterPro" id="IPR051548">
    <property type="entry name" value="Grx-like_ET"/>
</dbReference>
<dbReference type="NCBIfam" id="TIGR02194">
    <property type="entry name" value="GlrX_NrdH"/>
    <property type="match status" value="1"/>
</dbReference>
<evidence type="ECO:0000313" key="9">
    <source>
        <dbReference type="EMBL" id="RPA65049.1"/>
    </source>
</evidence>
<dbReference type="InterPro" id="IPR011909">
    <property type="entry name" value="GlrX_NrdH"/>
</dbReference>
<evidence type="ECO:0000256" key="2">
    <source>
        <dbReference type="ARBA" id="ARBA00007787"/>
    </source>
</evidence>
<proteinExistence type="inferred from homology"/>
<keyword evidence="4" id="KW-0813">Transport</keyword>
<protein>
    <recommendedName>
        <fullName evidence="3">Glutaredoxin-like protein NrdH</fullName>
    </recommendedName>
</protein>
<keyword evidence="5" id="KW-0249">Electron transport</keyword>
<keyword evidence="6" id="KW-1015">Disulfide bond</keyword>
<evidence type="ECO:0000256" key="5">
    <source>
        <dbReference type="ARBA" id="ARBA00022982"/>
    </source>
</evidence>
<dbReference type="AlphaFoldDB" id="A0A3N4GQ60"/>
<evidence type="ECO:0000313" key="10">
    <source>
        <dbReference type="Proteomes" id="UP000273977"/>
    </source>
</evidence>
<evidence type="ECO:0000259" key="8">
    <source>
        <dbReference type="Pfam" id="PF00462"/>
    </source>
</evidence>
<dbReference type="Gene3D" id="3.40.30.10">
    <property type="entry name" value="Glutaredoxin"/>
    <property type="match status" value="1"/>
</dbReference>
<dbReference type="Pfam" id="PF00462">
    <property type="entry name" value="Glutaredoxin"/>
    <property type="match status" value="1"/>
</dbReference>
<dbReference type="InterPro" id="IPR036249">
    <property type="entry name" value="Thioredoxin-like_sf"/>
</dbReference>
<organism evidence="9 10">
    <name type="scientific">Aerococcus agrisoli</name>
    <dbReference type="NCBI Taxonomy" id="2487350"/>
    <lineage>
        <taxon>Bacteria</taxon>
        <taxon>Bacillati</taxon>
        <taxon>Bacillota</taxon>
        <taxon>Bacilli</taxon>
        <taxon>Lactobacillales</taxon>
        <taxon>Aerococcaceae</taxon>
        <taxon>Aerococcus</taxon>
    </lineage>
</organism>
<dbReference type="RefSeq" id="WP_123779152.1">
    <property type="nucleotide sequence ID" value="NZ_RKMG01000002.1"/>
</dbReference>
<comment type="caution">
    <text evidence="9">The sequence shown here is derived from an EMBL/GenBank/DDBJ whole genome shotgun (WGS) entry which is preliminary data.</text>
</comment>
<comment type="function">
    <text evidence="1">Electron transport system for the ribonucleotide reductase system NrdEF.</text>
</comment>
<reference evidence="9 10" key="1">
    <citation type="submission" date="2018-11" db="EMBL/GenBank/DDBJ databases">
        <title>Aerococcus sp. SJQ22, whole genome shotgun sequence.</title>
        <authorList>
            <person name="Sun L."/>
            <person name="Gao X."/>
            <person name="Chen W."/>
            <person name="Huang K."/>
        </authorList>
    </citation>
    <scope>NUCLEOTIDE SEQUENCE [LARGE SCALE GENOMIC DNA]</scope>
    <source>
        <strain evidence="9 10">SJQ22</strain>
    </source>
</reference>
<sequence length="74" mass="8655">MTPIIYSKNDCMQCNFTKKYLSERGIEFIEKNVEENEQYREEVKGMGYKSVPVIITANETWTGFQPDKLAKLVE</sequence>
<gene>
    <name evidence="9" type="primary">nrdH</name>
    <name evidence="9" type="ORF">EF384_01170</name>
</gene>
<keyword evidence="10" id="KW-1185">Reference proteome</keyword>
<keyword evidence="7" id="KW-0676">Redox-active center</keyword>
<dbReference type="OrthoDB" id="9795531at2"/>
<evidence type="ECO:0000256" key="4">
    <source>
        <dbReference type="ARBA" id="ARBA00022448"/>
    </source>
</evidence>
<dbReference type="GO" id="GO:0045454">
    <property type="term" value="P:cell redox homeostasis"/>
    <property type="evidence" value="ECO:0007669"/>
    <property type="project" value="InterPro"/>
</dbReference>
<dbReference type="EMBL" id="RKMG01000002">
    <property type="protein sequence ID" value="RPA65049.1"/>
    <property type="molecule type" value="Genomic_DNA"/>
</dbReference>
<accession>A0A3N4GQ60</accession>
<dbReference type="PANTHER" id="PTHR34386:SF1">
    <property type="entry name" value="GLUTAREDOXIN-LIKE PROTEIN NRDH"/>
    <property type="match status" value="1"/>
</dbReference>
<dbReference type="GO" id="GO:0009055">
    <property type="term" value="F:electron transfer activity"/>
    <property type="evidence" value="ECO:0007669"/>
    <property type="project" value="TreeGrafter"/>
</dbReference>
<evidence type="ECO:0000256" key="7">
    <source>
        <dbReference type="ARBA" id="ARBA00023284"/>
    </source>
</evidence>
<dbReference type="Proteomes" id="UP000273977">
    <property type="component" value="Unassembled WGS sequence"/>
</dbReference>
<name>A0A3N4GQ60_9LACT</name>
<evidence type="ECO:0000256" key="6">
    <source>
        <dbReference type="ARBA" id="ARBA00023157"/>
    </source>
</evidence>
<dbReference type="PROSITE" id="PS51354">
    <property type="entry name" value="GLUTAREDOXIN_2"/>
    <property type="match status" value="1"/>
</dbReference>
<comment type="similarity">
    <text evidence="2">Belongs to the glutaredoxin family.</text>
</comment>
<evidence type="ECO:0000256" key="3">
    <source>
        <dbReference type="ARBA" id="ARBA00017945"/>
    </source>
</evidence>
<dbReference type="InterPro" id="IPR002109">
    <property type="entry name" value="Glutaredoxin"/>
</dbReference>
<feature type="domain" description="Glutaredoxin" evidence="8">
    <location>
        <begin position="4"/>
        <end position="58"/>
    </location>
</feature>
<dbReference type="CDD" id="cd02976">
    <property type="entry name" value="NrdH"/>
    <property type="match status" value="1"/>
</dbReference>
<evidence type="ECO:0000256" key="1">
    <source>
        <dbReference type="ARBA" id="ARBA00002292"/>
    </source>
</evidence>